<feature type="region of interest" description="Disordered" evidence="1">
    <location>
        <begin position="52"/>
        <end position="72"/>
    </location>
</feature>
<dbReference type="AlphaFoldDB" id="A0A2T4YSX1"/>
<name>A0A2T4YSX1_9SPHN</name>
<evidence type="ECO:0000313" key="3">
    <source>
        <dbReference type="Proteomes" id="UP000240996"/>
    </source>
</evidence>
<proteinExistence type="predicted"/>
<evidence type="ECO:0000313" key="2">
    <source>
        <dbReference type="EMBL" id="PTM46912.1"/>
    </source>
</evidence>
<dbReference type="RefSeq" id="WP_037529014.1">
    <property type="nucleotide sequence ID" value="NZ_PZZN01000001.1"/>
</dbReference>
<gene>
    <name evidence="2" type="ORF">C8J24_0291</name>
</gene>
<reference evidence="2 3" key="1">
    <citation type="submission" date="2018-04" db="EMBL/GenBank/DDBJ databases">
        <title>Genomic Encyclopedia of Type Strains, Phase III (KMG-III): the genomes of soil and plant-associated and newly described type strains.</title>
        <authorList>
            <person name="Whitman W."/>
        </authorList>
    </citation>
    <scope>NUCLEOTIDE SEQUENCE [LARGE SCALE GENOMIC DNA]</scope>
    <source>
        <strain evidence="2 3">NW12</strain>
    </source>
</reference>
<keyword evidence="3" id="KW-1185">Reference proteome</keyword>
<organism evidence="2 3">
    <name type="scientific">Sphingomonas aerolata</name>
    <dbReference type="NCBI Taxonomy" id="185951"/>
    <lineage>
        <taxon>Bacteria</taxon>
        <taxon>Pseudomonadati</taxon>
        <taxon>Pseudomonadota</taxon>
        <taxon>Alphaproteobacteria</taxon>
        <taxon>Sphingomonadales</taxon>
        <taxon>Sphingomonadaceae</taxon>
        <taxon>Sphingomonas</taxon>
    </lineage>
</organism>
<dbReference type="Proteomes" id="UP000240996">
    <property type="component" value="Unassembled WGS sequence"/>
</dbReference>
<protein>
    <submittedName>
        <fullName evidence="2">Uncharacterized protein</fullName>
    </submittedName>
</protein>
<evidence type="ECO:0000256" key="1">
    <source>
        <dbReference type="SAM" id="MobiDB-lite"/>
    </source>
</evidence>
<comment type="caution">
    <text evidence="2">The sequence shown here is derived from an EMBL/GenBank/DDBJ whole genome shotgun (WGS) entry which is preliminary data.</text>
</comment>
<accession>A0A2T4YSX1</accession>
<sequence length="72" mass="7412">MNDRLKPEDEPGVAAAEQGQVTLDGPNGLAIAMTPAAAAETGRRLIEAARLAEQQSPPSNAMDGHSEASDDV</sequence>
<dbReference type="EMBL" id="PZZN01000001">
    <property type="protein sequence ID" value="PTM46912.1"/>
    <property type="molecule type" value="Genomic_DNA"/>
</dbReference>